<dbReference type="PANTHER" id="PTHR23150">
    <property type="entry name" value="SULFATASE MODIFYING FACTOR 1, 2"/>
    <property type="match status" value="1"/>
</dbReference>
<accession>A0A8A4TLT4</accession>
<name>A0A8A4TLT4_SULCO</name>
<reference evidence="2" key="1">
    <citation type="submission" date="2021-03" db="EMBL/GenBank/DDBJ databases">
        <title>Acanthopleuribacteraceae sp. M133.</title>
        <authorList>
            <person name="Wang G."/>
        </authorList>
    </citation>
    <scope>NUCLEOTIDE SEQUENCE</scope>
    <source>
        <strain evidence="2">M133</strain>
    </source>
</reference>
<gene>
    <name evidence="2" type="ORF">J3U87_00475</name>
</gene>
<dbReference type="Gene3D" id="3.90.1580.10">
    <property type="entry name" value="paralog of FGE (formylglycine-generating enzyme)"/>
    <property type="match status" value="1"/>
</dbReference>
<dbReference type="AlphaFoldDB" id="A0A8A4TLT4"/>
<dbReference type="PROSITE" id="PS50837">
    <property type="entry name" value="NACHT"/>
    <property type="match status" value="1"/>
</dbReference>
<dbReference type="InterPro" id="IPR007111">
    <property type="entry name" value="NACHT_NTPase"/>
</dbReference>
<dbReference type="InterPro" id="IPR016187">
    <property type="entry name" value="CTDL_fold"/>
</dbReference>
<keyword evidence="3" id="KW-1185">Reference proteome</keyword>
<feature type="domain" description="NACHT" evidence="1">
    <location>
        <begin position="246"/>
        <end position="390"/>
    </location>
</feature>
<dbReference type="SUPFAM" id="SSF52540">
    <property type="entry name" value="P-loop containing nucleoside triphosphate hydrolases"/>
    <property type="match status" value="1"/>
</dbReference>
<dbReference type="RefSeq" id="WP_237381054.1">
    <property type="nucleotide sequence ID" value="NZ_CP071793.1"/>
</dbReference>
<proteinExistence type="predicted"/>
<sequence>MTTELQISLLTSPAFEALPELQLRKDMKDFHDVKGSQENPSFNLVPVPSTGMEDLVGIFIFCDVNDGPTQPLIHLTQLFKMSATLALSQQNRLPRLHIFLQAEAVPPEPVSLAEMAQFHIRCSELLRLLGELESRQPGCVTRLRGHRVPSFLDHLDALAAAFVTDPLDPGLRDYLTRLYADTSCIRLPGIGDGARVETIELREIFVRLEAQHREINREQQGWAGREETMAHEPNTADVLSLLEHGPRLVVIGDPGSGKTTLLRYLAARTAAGHLNGQDQEKAHQLWAKVPTYNGELPIPFFLTCSQVLEHLESDKTPRGSEVLRLLEEEARIPHGIETFFKENQAALFVDGLDEVSTKEARQRVCWAVEAFLAKCCHRDCLVMLTCRTRAFQRRFLHKERARFTAFRVKEMDVTQCRAFLNKWFAAVEPIYQAMGSPLEVGISAKVASEIEAHDHIQDMASNPNVLTLLAIIRLSSGKMPEMRVELYQQALELFLSKKDRDRRVTRNLEDWEQRVVMETLKVLAWGLHLDKQDSEHHEKEVVIFGEQSVLDRLEERIEADEESKNLSRGARDQKKRKLLQWLEVRSGLLYRRDGAEGHQTQLRFSHHGYREYLAALCLVEKFERGEIAAFFEKNILKDWWHEPIMLALSDLGRSQYPLFSNVVKVLLAGGDKEPIDWSRHGRGVALAMNAVADLEAAGKPVDAELATRVRREVSAVTENPEEMCVQDRIEAVAALGVVGDPRLGMHKRDRWVEIEPGQFLMGGEQESQTVRVTQPFWMGKYPVTEIEYLAFVRKGGYEDSRWWGDAGWDWLQSEKEGRFEAWLEKQKQQNPEYDFWAEDWFRPSKAPRFWGAGNRPEKKDHNLPVVGVNWYEACAYCRWLEAHFKNNRPLWWPSSMAVGLPSEAQWEYAAKGKEGRPYPWGDDPPTEEMANFDGSQSGPTPVGIYPRGATPTKLFDMAGNVWEWCVDNFVSDIYNKRNVSKAETPVIIEDSTVRVLRGGAWRGGATRLRSSYRFRNRAARRGNVIGFRCVLWLPPELGS</sequence>
<dbReference type="InterPro" id="IPR051043">
    <property type="entry name" value="Sulfatase_Mod_Factor_Kinase"/>
</dbReference>
<evidence type="ECO:0000259" key="1">
    <source>
        <dbReference type="PROSITE" id="PS50837"/>
    </source>
</evidence>
<dbReference type="PANTHER" id="PTHR23150:SF19">
    <property type="entry name" value="FORMYLGLYCINE-GENERATING ENZYME"/>
    <property type="match status" value="1"/>
</dbReference>
<evidence type="ECO:0000313" key="3">
    <source>
        <dbReference type="Proteomes" id="UP000663929"/>
    </source>
</evidence>
<dbReference type="GO" id="GO:0120147">
    <property type="term" value="F:formylglycine-generating oxidase activity"/>
    <property type="evidence" value="ECO:0007669"/>
    <property type="project" value="TreeGrafter"/>
</dbReference>
<dbReference type="Gene3D" id="3.40.50.300">
    <property type="entry name" value="P-loop containing nucleotide triphosphate hydrolases"/>
    <property type="match status" value="1"/>
</dbReference>
<dbReference type="InterPro" id="IPR042095">
    <property type="entry name" value="SUMF_sf"/>
</dbReference>
<protein>
    <submittedName>
        <fullName evidence="2">SUMF1/EgtB/PvdO family nonheme iron enzyme</fullName>
    </submittedName>
</protein>
<dbReference type="InterPro" id="IPR027417">
    <property type="entry name" value="P-loop_NTPase"/>
</dbReference>
<evidence type="ECO:0000313" key="2">
    <source>
        <dbReference type="EMBL" id="QTD50916.1"/>
    </source>
</evidence>
<dbReference type="EMBL" id="CP071793">
    <property type="protein sequence ID" value="QTD50916.1"/>
    <property type="molecule type" value="Genomic_DNA"/>
</dbReference>
<dbReference type="KEGG" id="scor:J3U87_00475"/>
<dbReference type="Pfam" id="PF03781">
    <property type="entry name" value="FGE-sulfatase"/>
    <property type="match status" value="1"/>
</dbReference>
<dbReference type="SUPFAM" id="SSF56436">
    <property type="entry name" value="C-type lectin-like"/>
    <property type="match status" value="1"/>
</dbReference>
<organism evidence="2 3">
    <name type="scientific">Sulfidibacter corallicola</name>
    <dbReference type="NCBI Taxonomy" id="2818388"/>
    <lineage>
        <taxon>Bacteria</taxon>
        <taxon>Pseudomonadati</taxon>
        <taxon>Acidobacteriota</taxon>
        <taxon>Holophagae</taxon>
        <taxon>Acanthopleuribacterales</taxon>
        <taxon>Acanthopleuribacteraceae</taxon>
        <taxon>Sulfidibacter</taxon>
    </lineage>
</organism>
<dbReference type="Proteomes" id="UP000663929">
    <property type="component" value="Chromosome"/>
</dbReference>
<dbReference type="Pfam" id="PF05729">
    <property type="entry name" value="NACHT"/>
    <property type="match status" value="1"/>
</dbReference>
<dbReference type="InterPro" id="IPR005532">
    <property type="entry name" value="SUMF_dom"/>
</dbReference>